<dbReference type="Pfam" id="PF13279">
    <property type="entry name" value="4HBT_2"/>
    <property type="match status" value="1"/>
</dbReference>
<proteinExistence type="predicted"/>
<dbReference type="OrthoDB" id="9801517at2"/>
<comment type="caution">
    <text evidence="2">The sequence shown here is derived from an EMBL/GenBank/DDBJ whole genome shotgun (WGS) entry which is preliminary data.</text>
</comment>
<dbReference type="GO" id="GO:0047617">
    <property type="term" value="F:fatty acyl-CoA hydrolase activity"/>
    <property type="evidence" value="ECO:0007669"/>
    <property type="project" value="TreeGrafter"/>
</dbReference>
<protein>
    <submittedName>
        <fullName evidence="2">Thioesterase</fullName>
    </submittedName>
</protein>
<organism evidence="2 3">
    <name type="scientific">Acinetobacter populi</name>
    <dbReference type="NCBI Taxonomy" id="1582270"/>
    <lineage>
        <taxon>Bacteria</taxon>
        <taxon>Pseudomonadati</taxon>
        <taxon>Pseudomonadota</taxon>
        <taxon>Gammaproteobacteria</taxon>
        <taxon>Moraxellales</taxon>
        <taxon>Moraxellaceae</taxon>
        <taxon>Acinetobacter</taxon>
    </lineage>
</organism>
<evidence type="ECO:0000313" key="2">
    <source>
        <dbReference type="EMBL" id="OUY08432.1"/>
    </source>
</evidence>
<dbReference type="InterPro" id="IPR050563">
    <property type="entry name" value="4-hydroxybenzoyl-CoA_TE"/>
</dbReference>
<dbReference type="CDD" id="cd00586">
    <property type="entry name" value="4HBT"/>
    <property type="match status" value="1"/>
</dbReference>
<evidence type="ECO:0000313" key="3">
    <source>
        <dbReference type="Proteomes" id="UP000196536"/>
    </source>
</evidence>
<dbReference type="InterPro" id="IPR029069">
    <property type="entry name" value="HotDog_dom_sf"/>
</dbReference>
<dbReference type="RefSeq" id="WP_087619100.1">
    <property type="nucleotide sequence ID" value="NZ_NEXX01000001.1"/>
</dbReference>
<name>A0A1Z9Z1X9_9GAMM</name>
<sequence length="147" mass="16713">MGQLFEQVLTVQSEHLDVLGHVNNVTYVSWMQDVALGHTTALGLTLEDYLQMNHAMVASEHHVKYRKACLLGDQLILRTWLGELGPFSSVRHYLFYRATDQSIVFQGHTVWVCVEISTGKLKRLSPTFVQAYQPLDPEIDPTHFASE</sequence>
<keyword evidence="3" id="KW-1185">Reference proteome</keyword>
<accession>A0A1Z9Z1X9</accession>
<keyword evidence="1" id="KW-0378">Hydrolase</keyword>
<evidence type="ECO:0000256" key="1">
    <source>
        <dbReference type="ARBA" id="ARBA00022801"/>
    </source>
</evidence>
<dbReference type="AlphaFoldDB" id="A0A1Z9Z1X9"/>
<gene>
    <name evidence="2" type="ORF">CAP51_02100</name>
</gene>
<reference evidence="2 3" key="1">
    <citation type="submission" date="2017-05" db="EMBL/GenBank/DDBJ databases">
        <title>Acinetobacter populi ANC 5415 (= PBJ7), whole genome shotgun sequencing project.</title>
        <authorList>
            <person name="Nemec A."/>
            <person name="Radolfova-Krizova L."/>
        </authorList>
    </citation>
    <scope>NUCLEOTIDE SEQUENCE [LARGE SCALE GENOMIC DNA]</scope>
    <source>
        <strain evidence="2 3">PBJ7</strain>
    </source>
</reference>
<dbReference type="PANTHER" id="PTHR31793:SF37">
    <property type="entry name" value="ACYL-COA THIOESTER HYDROLASE YBGC"/>
    <property type="match status" value="1"/>
</dbReference>
<dbReference type="PANTHER" id="PTHR31793">
    <property type="entry name" value="4-HYDROXYBENZOYL-COA THIOESTERASE FAMILY MEMBER"/>
    <property type="match status" value="1"/>
</dbReference>
<dbReference type="Proteomes" id="UP000196536">
    <property type="component" value="Unassembled WGS sequence"/>
</dbReference>
<dbReference type="EMBL" id="NEXX01000001">
    <property type="protein sequence ID" value="OUY08432.1"/>
    <property type="molecule type" value="Genomic_DNA"/>
</dbReference>
<dbReference type="Gene3D" id="3.10.129.10">
    <property type="entry name" value="Hotdog Thioesterase"/>
    <property type="match status" value="1"/>
</dbReference>
<dbReference type="SUPFAM" id="SSF54637">
    <property type="entry name" value="Thioesterase/thiol ester dehydrase-isomerase"/>
    <property type="match status" value="1"/>
</dbReference>